<organism evidence="1 2">
    <name type="scientific">Persea americana</name>
    <name type="common">Avocado</name>
    <dbReference type="NCBI Taxonomy" id="3435"/>
    <lineage>
        <taxon>Eukaryota</taxon>
        <taxon>Viridiplantae</taxon>
        <taxon>Streptophyta</taxon>
        <taxon>Embryophyta</taxon>
        <taxon>Tracheophyta</taxon>
        <taxon>Spermatophyta</taxon>
        <taxon>Magnoliopsida</taxon>
        <taxon>Magnoliidae</taxon>
        <taxon>Laurales</taxon>
        <taxon>Lauraceae</taxon>
        <taxon>Persea</taxon>
    </lineage>
</organism>
<name>A0ACC2M855_PERAE</name>
<proteinExistence type="predicted"/>
<protein>
    <submittedName>
        <fullName evidence="1">Uncharacterized protein</fullName>
    </submittedName>
</protein>
<sequence length="703" mass="79781">MDIFPIHQSLPSFLLIVLLFFTPASSAPEDNQQFRDCLPTPFDCGGIQLNISYPFWTEGTPEHCRFPHENEIECNRTDNSFEIEIQSREYHVMKIDYEYQTATIVDKDYYSVNKSMIPCHAPSNITSPDFNLFNYTQRDLNLSFLCICHAPPAQNHLLKFPNCSSDDLSDHANFTLLEYITDRFKNCLKVTPIPILRTNKDPPSQNPGEFWIDVLARGFEVTWSLTELDYFCSRDCFESNGHCRFNETSPLKRGCSCNGTQYPDKCPPPPPPAPALSPAYFANDDNTICLRPPSNTSLGLNLFNFTQRDLNLSFIYNCSFLPRFDNPYFKFFNCSSDPLLSNYFYFTLLPDFTGFFTHCKVIKLPVLETNREELEAWMLGFGDLNDILKEGFEVTWSLIDPYHQCWDCVKSNGNCGLNQTSLPEFACYCNGIPHPRTCPPPQYPVPAPGNGKRRKFTIIGAIIGLSLTCCFAFILCLVRKLPSDNSIFFWKKKTRDSRNVEAFLENYGSLAPKRYRYSELKTMTNSFKDNLGHGGYGSVFKGNLKDGRPVAVKVLNNAKGGTGDEFINEVASIDARGTIGYTAPEVFCRSIGGVSHKSDVYSYGMMVLEMIGGRKNIDAEAEKTSEIYLPHWVYKHIKLKESLALLGFQSEAEEDIGRKMMLVSLWCIQTNPTNRPSMTKVVEMLEGRLGSLEMPPKPYLCSP</sequence>
<keyword evidence="2" id="KW-1185">Reference proteome</keyword>
<evidence type="ECO:0000313" key="2">
    <source>
        <dbReference type="Proteomes" id="UP001234297"/>
    </source>
</evidence>
<gene>
    <name evidence="1" type="ORF">MRB53_018534</name>
</gene>
<accession>A0ACC2M855</accession>
<dbReference type="EMBL" id="CM056813">
    <property type="protein sequence ID" value="KAJ8641840.1"/>
    <property type="molecule type" value="Genomic_DNA"/>
</dbReference>
<comment type="caution">
    <text evidence="1">The sequence shown here is derived from an EMBL/GenBank/DDBJ whole genome shotgun (WGS) entry which is preliminary data.</text>
</comment>
<dbReference type="Proteomes" id="UP001234297">
    <property type="component" value="Chromosome 5"/>
</dbReference>
<reference evidence="1 2" key="1">
    <citation type="journal article" date="2022" name="Hortic Res">
        <title>A haplotype resolved chromosomal level avocado genome allows analysis of novel avocado genes.</title>
        <authorList>
            <person name="Nath O."/>
            <person name="Fletcher S.J."/>
            <person name="Hayward A."/>
            <person name="Shaw L.M."/>
            <person name="Masouleh A.K."/>
            <person name="Furtado A."/>
            <person name="Henry R.J."/>
            <person name="Mitter N."/>
        </authorList>
    </citation>
    <scope>NUCLEOTIDE SEQUENCE [LARGE SCALE GENOMIC DNA]</scope>
    <source>
        <strain evidence="2">cv. Hass</strain>
    </source>
</reference>
<evidence type="ECO:0000313" key="1">
    <source>
        <dbReference type="EMBL" id="KAJ8641840.1"/>
    </source>
</evidence>